<evidence type="ECO:0000313" key="2">
    <source>
        <dbReference type="Proteomes" id="UP000828048"/>
    </source>
</evidence>
<protein>
    <submittedName>
        <fullName evidence="1">Uncharacterized protein</fullName>
    </submittedName>
</protein>
<keyword evidence="2" id="KW-1185">Reference proteome</keyword>
<accession>A0ACB7ZAD1</accession>
<dbReference type="Proteomes" id="UP000828048">
    <property type="component" value="Chromosome 12"/>
</dbReference>
<dbReference type="EMBL" id="CM037162">
    <property type="protein sequence ID" value="KAH7862383.1"/>
    <property type="molecule type" value="Genomic_DNA"/>
</dbReference>
<organism evidence="1 2">
    <name type="scientific">Vaccinium darrowii</name>
    <dbReference type="NCBI Taxonomy" id="229202"/>
    <lineage>
        <taxon>Eukaryota</taxon>
        <taxon>Viridiplantae</taxon>
        <taxon>Streptophyta</taxon>
        <taxon>Embryophyta</taxon>
        <taxon>Tracheophyta</taxon>
        <taxon>Spermatophyta</taxon>
        <taxon>Magnoliopsida</taxon>
        <taxon>eudicotyledons</taxon>
        <taxon>Gunneridae</taxon>
        <taxon>Pentapetalae</taxon>
        <taxon>asterids</taxon>
        <taxon>Ericales</taxon>
        <taxon>Ericaceae</taxon>
        <taxon>Vaccinioideae</taxon>
        <taxon>Vaccinieae</taxon>
        <taxon>Vaccinium</taxon>
    </lineage>
</organism>
<proteinExistence type="predicted"/>
<reference evidence="1 2" key="1">
    <citation type="journal article" date="2021" name="Hortic Res">
        <title>High-quality reference genome and annotation aids understanding of berry development for evergreen blueberry (Vaccinium darrowii).</title>
        <authorList>
            <person name="Yu J."/>
            <person name="Hulse-Kemp A.M."/>
            <person name="Babiker E."/>
            <person name="Staton M."/>
        </authorList>
    </citation>
    <scope>NUCLEOTIDE SEQUENCE [LARGE SCALE GENOMIC DNA]</scope>
    <source>
        <strain evidence="2">cv. NJ 8807/NJ 8810</strain>
        <tissue evidence="1">Young leaf</tissue>
    </source>
</reference>
<name>A0ACB7ZAD1_9ERIC</name>
<gene>
    <name evidence="1" type="ORF">Vadar_004172</name>
</gene>
<sequence length="370" mass="41089">MGDHRSMGGSCGHDNMLGRVNYFDKCHSDELSIFELWHMARELGYEFKAIDFFVKGDDGNVSKIKSDAQVLDLSDLANESRVVKVYSVMEGELDNYIATQLSQCVDNVPTPPSKRTKKSAPQSTKSSSPIRKRTTTKTKVTSTRPASKRTRNSSPITKRAPNDDSSPVSKKTTTCSPLSNNTSVRPVVTSLTSPISGTTSIPMEIGDSDRTRGDTSDEYDPDSSSDTSDEDVFYDSDYWLTDDDIIFEENLDNDEDSYGLGSLPTHGAEYQLVIEELANIDVDCGSSDELESLCTSSNEDGVKPKKKHQVFNEKTDMANPVFMVGMEFKSHSLFRDAVKEYAIKHGKIIKFLKSDKEKARAVCKKGCPWE</sequence>
<evidence type="ECO:0000313" key="1">
    <source>
        <dbReference type="EMBL" id="KAH7862383.1"/>
    </source>
</evidence>
<comment type="caution">
    <text evidence="1">The sequence shown here is derived from an EMBL/GenBank/DDBJ whole genome shotgun (WGS) entry which is preliminary data.</text>
</comment>